<reference evidence="12" key="1">
    <citation type="journal article" date="2023" name="G3 (Bethesda)">
        <title>A reference genome for the long-term kleptoplast-retaining sea slug Elysia crispata morphotype clarki.</title>
        <authorList>
            <person name="Eastman K.E."/>
            <person name="Pendleton A.L."/>
            <person name="Shaikh M.A."/>
            <person name="Suttiyut T."/>
            <person name="Ogas R."/>
            <person name="Tomko P."/>
            <person name="Gavelis G."/>
            <person name="Widhalm J.R."/>
            <person name="Wisecaver J.H."/>
        </authorList>
    </citation>
    <scope>NUCLEOTIDE SEQUENCE</scope>
    <source>
        <strain evidence="12">ECLA1</strain>
    </source>
</reference>
<dbReference type="AlphaFoldDB" id="A0AAE0XWL0"/>
<feature type="chain" id="PRO_5041963979" description="EF-hand domain-containing protein" evidence="10">
    <location>
        <begin position="17"/>
        <end position="344"/>
    </location>
</feature>
<dbReference type="GO" id="GO:0051560">
    <property type="term" value="P:mitochondrial calcium ion homeostasis"/>
    <property type="evidence" value="ECO:0007669"/>
    <property type="project" value="TreeGrafter"/>
</dbReference>
<keyword evidence="13" id="KW-1185">Reference proteome</keyword>
<gene>
    <name evidence="12" type="ORF">RRG08_040173</name>
</gene>
<feature type="domain" description="EF-hand" evidence="11">
    <location>
        <begin position="282"/>
        <end position="317"/>
    </location>
</feature>
<dbReference type="GO" id="GO:1990246">
    <property type="term" value="C:uniplex complex"/>
    <property type="evidence" value="ECO:0007669"/>
    <property type="project" value="TreeGrafter"/>
</dbReference>
<feature type="signal peptide" evidence="10">
    <location>
        <begin position="1"/>
        <end position="16"/>
    </location>
</feature>
<dbReference type="SMART" id="SM00054">
    <property type="entry name" value="EFh"/>
    <property type="match status" value="2"/>
</dbReference>
<dbReference type="PROSITE" id="PS00018">
    <property type="entry name" value="EF_HAND_1"/>
    <property type="match status" value="2"/>
</dbReference>
<evidence type="ECO:0000256" key="9">
    <source>
        <dbReference type="SAM" id="MobiDB-lite"/>
    </source>
</evidence>
<evidence type="ECO:0000313" key="13">
    <source>
        <dbReference type="Proteomes" id="UP001283361"/>
    </source>
</evidence>
<dbReference type="PROSITE" id="PS50222">
    <property type="entry name" value="EF_HAND_2"/>
    <property type="match status" value="1"/>
</dbReference>
<dbReference type="GO" id="GO:0005758">
    <property type="term" value="C:mitochondrial intermembrane space"/>
    <property type="evidence" value="ECO:0007669"/>
    <property type="project" value="UniProtKB-SubCell"/>
</dbReference>
<dbReference type="InterPro" id="IPR039800">
    <property type="entry name" value="MICU1/2/3"/>
</dbReference>
<dbReference type="Gene3D" id="1.10.238.10">
    <property type="entry name" value="EF-hand"/>
    <property type="match status" value="2"/>
</dbReference>
<feature type="region of interest" description="Disordered" evidence="9">
    <location>
        <begin position="111"/>
        <end position="142"/>
    </location>
</feature>
<keyword evidence="3" id="KW-0677">Repeat</keyword>
<evidence type="ECO:0000256" key="6">
    <source>
        <dbReference type="ARBA" id="ARBA00022946"/>
    </source>
</evidence>
<evidence type="ECO:0000256" key="4">
    <source>
        <dbReference type="ARBA" id="ARBA00022792"/>
    </source>
</evidence>
<dbReference type="GO" id="GO:0036444">
    <property type="term" value="P:calcium import into the mitochondrion"/>
    <property type="evidence" value="ECO:0007669"/>
    <property type="project" value="TreeGrafter"/>
</dbReference>
<keyword evidence="8" id="KW-0472">Membrane</keyword>
<dbReference type="PANTHER" id="PTHR12294:SF13">
    <property type="entry name" value="MITOCHONDRIAL CALCIUM UPTAKE 3, ISOFORM D"/>
    <property type="match status" value="1"/>
</dbReference>
<name>A0AAE0XWL0_9GAST</name>
<dbReference type="SUPFAM" id="SSF47473">
    <property type="entry name" value="EF-hand"/>
    <property type="match status" value="2"/>
</dbReference>
<dbReference type="Proteomes" id="UP001283361">
    <property type="component" value="Unassembled WGS sequence"/>
</dbReference>
<evidence type="ECO:0000256" key="8">
    <source>
        <dbReference type="ARBA" id="ARBA00023136"/>
    </source>
</evidence>
<sequence length="344" mass="39658">MRFPTILLFLRQILVGLNKPELDESLLLTEEVSRYGFIDDAACLNNTKNTKPHSGFRIAFNMFDTDGNQIVDKREFLVLETFFALPPKERKFVPRDANKTQALLDLEKVFGDGSKHQQPETPTGSGKLKSESDAPAAKKPQAIGQEIPDTTLLVHFFGQNGKNVLKYDDFHRFMENLQSEVIEMEFLEFSRGLNTISEVEFARILLRYTNLDRGDKEECLQRVRERMPNETGISFNEFKKFCQFLNNLDDFAIAMKMYTYAQQPVSQEEFLRAVMVCTGFSLGSHIVNTVFNIFDKDGDGYLSHKEFISLMKDRLHRGARSHLMHSQNTIESFKTCVKNEMRTF</sequence>
<proteinExistence type="predicted"/>
<dbReference type="GO" id="GO:0005509">
    <property type="term" value="F:calcium ion binding"/>
    <property type="evidence" value="ECO:0007669"/>
    <property type="project" value="InterPro"/>
</dbReference>
<accession>A0AAE0XWL0</accession>
<evidence type="ECO:0000313" key="12">
    <source>
        <dbReference type="EMBL" id="KAK3719873.1"/>
    </source>
</evidence>
<dbReference type="Pfam" id="PF00036">
    <property type="entry name" value="EF-hand_1"/>
    <property type="match status" value="1"/>
</dbReference>
<evidence type="ECO:0000256" key="5">
    <source>
        <dbReference type="ARBA" id="ARBA00022837"/>
    </source>
</evidence>
<evidence type="ECO:0000259" key="11">
    <source>
        <dbReference type="PROSITE" id="PS50222"/>
    </source>
</evidence>
<keyword evidence="7" id="KW-0496">Mitochondrion</keyword>
<comment type="caution">
    <text evidence="12">The sequence shown here is derived from an EMBL/GenBank/DDBJ whole genome shotgun (WGS) entry which is preliminary data.</text>
</comment>
<organism evidence="12 13">
    <name type="scientific">Elysia crispata</name>
    <name type="common">lettuce slug</name>
    <dbReference type="NCBI Taxonomy" id="231223"/>
    <lineage>
        <taxon>Eukaryota</taxon>
        <taxon>Metazoa</taxon>
        <taxon>Spiralia</taxon>
        <taxon>Lophotrochozoa</taxon>
        <taxon>Mollusca</taxon>
        <taxon>Gastropoda</taxon>
        <taxon>Heterobranchia</taxon>
        <taxon>Euthyneura</taxon>
        <taxon>Panpulmonata</taxon>
        <taxon>Sacoglossa</taxon>
        <taxon>Placobranchoidea</taxon>
        <taxon>Plakobranchidae</taxon>
        <taxon>Elysia</taxon>
    </lineage>
</organism>
<keyword evidence="4" id="KW-0999">Mitochondrion inner membrane</keyword>
<evidence type="ECO:0000256" key="3">
    <source>
        <dbReference type="ARBA" id="ARBA00022737"/>
    </source>
</evidence>
<evidence type="ECO:0000256" key="2">
    <source>
        <dbReference type="ARBA" id="ARBA00004569"/>
    </source>
</evidence>
<evidence type="ECO:0000256" key="7">
    <source>
        <dbReference type="ARBA" id="ARBA00023128"/>
    </source>
</evidence>
<evidence type="ECO:0000256" key="1">
    <source>
        <dbReference type="ARBA" id="ARBA00004273"/>
    </source>
</evidence>
<evidence type="ECO:0000256" key="10">
    <source>
        <dbReference type="SAM" id="SignalP"/>
    </source>
</evidence>
<dbReference type="PANTHER" id="PTHR12294">
    <property type="entry name" value="EF HAND DOMAIN FAMILY A1,A2-RELATED"/>
    <property type="match status" value="1"/>
</dbReference>
<dbReference type="InterPro" id="IPR018247">
    <property type="entry name" value="EF_Hand_1_Ca_BS"/>
</dbReference>
<keyword evidence="6" id="KW-0809">Transit peptide</keyword>
<dbReference type="EMBL" id="JAWDGP010007412">
    <property type="protein sequence ID" value="KAK3719873.1"/>
    <property type="molecule type" value="Genomic_DNA"/>
</dbReference>
<keyword evidence="5" id="KW-0106">Calcium</keyword>
<keyword evidence="10" id="KW-0732">Signal</keyword>
<protein>
    <recommendedName>
        <fullName evidence="11">EF-hand domain-containing protein</fullName>
    </recommendedName>
</protein>
<comment type="subcellular location">
    <subcellularLocation>
        <location evidence="1">Mitochondrion inner membrane</location>
    </subcellularLocation>
    <subcellularLocation>
        <location evidence="2">Mitochondrion intermembrane space</location>
    </subcellularLocation>
</comment>
<dbReference type="InterPro" id="IPR002048">
    <property type="entry name" value="EF_hand_dom"/>
</dbReference>
<dbReference type="InterPro" id="IPR011992">
    <property type="entry name" value="EF-hand-dom_pair"/>
</dbReference>